<evidence type="ECO:0000259" key="12">
    <source>
        <dbReference type="Pfam" id="PF02705"/>
    </source>
</evidence>
<dbReference type="NCBIfam" id="TIGR00794">
    <property type="entry name" value="kup"/>
    <property type="match status" value="1"/>
</dbReference>
<feature type="transmembrane region" description="Helical" evidence="10">
    <location>
        <begin position="250"/>
        <end position="272"/>
    </location>
</feature>
<dbReference type="InterPro" id="IPR053951">
    <property type="entry name" value="K_trans_N"/>
</dbReference>
<feature type="transmembrane region" description="Helical" evidence="10">
    <location>
        <begin position="449"/>
        <end position="470"/>
    </location>
</feature>
<accession>A0AAX6I164</accession>
<comment type="caution">
    <text evidence="14">The sequence shown here is derived from an EMBL/GenBank/DDBJ whole genome shotgun (WGS) entry which is preliminary data.</text>
</comment>
<gene>
    <name evidence="14" type="ORF">M6B38_282940</name>
</gene>
<evidence type="ECO:0000256" key="8">
    <source>
        <dbReference type="ARBA" id="ARBA00023065"/>
    </source>
</evidence>
<dbReference type="PANTHER" id="PTHR30540:SF95">
    <property type="entry name" value="POTASSIUM TRANSPORTER 10"/>
    <property type="match status" value="1"/>
</dbReference>
<evidence type="ECO:0000256" key="9">
    <source>
        <dbReference type="ARBA" id="ARBA00023136"/>
    </source>
</evidence>
<reference evidence="14" key="1">
    <citation type="journal article" date="2023" name="GigaByte">
        <title>Genome assembly of the bearded iris, Iris pallida Lam.</title>
        <authorList>
            <person name="Bruccoleri R.E."/>
            <person name="Oakeley E.J."/>
            <person name="Faust A.M.E."/>
            <person name="Altorfer M."/>
            <person name="Dessus-Babus S."/>
            <person name="Burckhardt D."/>
            <person name="Oertli M."/>
            <person name="Naumann U."/>
            <person name="Petersen F."/>
            <person name="Wong J."/>
        </authorList>
    </citation>
    <scope>NUCLEOTIDE SEQUENCE</scope>
    <source>
        <strain evidence="14">GSM-AAB239-AS_SAM_17_03QT</strain>
    </source>
</reference>
<feature type="transmembrane region" description="Helical" evidence="10">
    <location>
        <begin position="328"/>
        <end position="348"/>
    </location>
</feature>
<feature type="domain" description="K+ potassium transporter integral membrane" evidence="12">
    <location>
        <begin position="59"/>
        <end position="544"/>
    </location>
</feature>
<keyword evidence="4 10" id="KW-0633">Potassium transport</keyword>
<feature type="domain" description="K+ potassium transporter C-terminal" evidence="13">
    <location>
        <begin position="557"/>
        <end position="794"/>
    </location>
</feature>
<dbReference type="Pfam" id="PF02705">
    <property type="entry name" value="K_trans"/>
    <property type="match status" value="1"/>
</dbReference>
<evidence type="ECO:0000256" key="7">
    <source>
        <dbReference type="ARBA" id="ARBA00022989"/>
    </source>
</evidence>
<feature type="transmembrane region" description="Helical" evidence="10">
    <location>
        <begin position="543"/>
        <end position="563"/>
    </location>
</feature>
<feature type="transmembrane region" description="Helical" evidence="10">
    <location>
        <begin position="368"/>
        <end position="395"/>
    </location>
</feature>
<dbReference type="Pfam" id="PF22776">
    <property type="entry name" value="K_trans_C"/>
    <property type="match status" value="1"/>
</dbReference>
<dbReference type="GO" id="GO:0015079">
    <property type="term" value="F:potassium ion transmembrane transporter activity"/>
    <property type="evidence" value="ECO:0007669"/>
    <property type="project" value="UniProtKB-UniRule"/>
</dbReference>
<protein>
    <recommendedName>
        <fullName evidence="10">Potassium transporter</fullName>
    </recommendedName>
</protein>
<comment type="similarity">
    <text evidence="2 10">Belongs to the HAK/KUP transporter (TC 2.A.72.3) family.</text>
</comment>
<feature type="region of interest" description="Disordered" evidence="11">
    <location>
        <begin position="693"/>
        <end position="718"/>
    </location>
</feature>
<feature type="transmembrane region" description="Helical" evidence="10">
    <location>
        <begin position="184"/>
        <end position="205"/>
    </location>
</feature>
<keyword evidence="8 10" id="KW-0406">Ion transport</keyword>
<keyword evidence="15" id="KW-1185">Reference proteome</keyword>
<keyword evidence="3" id="KW-0813">Transport</keyword>
<evidence type="ECO:0000256" key="1">
    <source>
        <dbReference type="ARBA" id="ARBA00004141"/>
    </source>
</evidence>
<evidence type="ECO:0000256" key="3">
    <source>
        <dbReference type="ARBA" id="ARBA00022448"/>
    </source>
</evidence>
<dbReference type="AlphaFoldDB" id="A0AAX6I164"/>
<keyword evidence="9 10" id="KW-0472">Membrane</keyword>
<sequence>MSAAPASDGGGGAAIGGERGKGRMWALEQTLDQPMDEEAGRLRNMYMEKKSSSLLLVRLAFQSLGVVFGDLGTSPLYVFYNTFPHGVTEPDEVIGALSMIIYSLTLVALFKYVLVVLRANDNGQGGTFALYSLLCRHAKIKTIPNQHRTDEELTTYICHTFDENSLAAKIKRWLEAHAYKKNTLLVVVLIGTCMVIGDGILTPAISVLSAAGGIKVDHPKMSNDMVVLLAVVILVGLFSMQHYGTDRVGWLFAPVVFLWFILIGSIGALNIWKYDSGALKAFSPIYIYRYLRRGHRSWTSLGGIMLSITGTEALFADLCYFPVLAVQIAFTLIVFPCLLLAYTGQAAYLMKNNDHVADAFYRSIPDCLYWPVFVVATAAAIISSQATISASFSIIKQALALGCFPRVKVVHTSKKFLGQIYIPDINWILMILCIAVTSGFKNQIQIGNAYGTAVAIVMLVTTLLMIPIMLLVWRSHWVLVAAFTGLSLLVEFPYLSAVLLKVDQGGWVPLVISVAFLIIMYVWHYGTMKRYEFEMHSKVSMAWILGLGPSLGLVRVPGVGLVYTELASGVPRIFSHLITNLPAIHSIVVLVCVKYLPVYTVPLEERYLVKRIGPKNIHMFRCIARYGYKDLHKKDDDFENMLFDSLSEFIRLECMMEEYSDSDECSLKSIDLKLEHGEDTIMSTIEVLKQSSSTDSLSTTHQRSNSILRSSSKTRRSRSQTMEDELDYLNSCKDVGVVHILGNTVVRARKGSGLLKRITVDYLYSFLRRMCRENSVIFNVPHESLLNVGQVFYI</sequence>
<evidence type="ECO:0000313" key="14">
    <source>
        <dbReference type="EMBL" id="KAJ6846721.1"/>
    </source>
</evidence>
<feature type="transmembrane region" description="Helical" evidence="10">
    <location>
        <begin position="416"/>
        <end position="437"/>
    </location>
</feature>
<reference evidence="14" key="2">
    <citation type="submission" date="2023-04" db="EMBL/GenBank/DDBJ databases">
        <authorList>
            <person name="Bruccoleri R.E."/>
            <person name="Oakeley E.J."/>
            <person name="Faust A.-M."/>
            <person name="Dessus-Babus S."/>
            <person name="Altorfer M."/>
            <person name="Burckhardt D."/>
            <person name="Oertli M."/>
            <person name="Naumann U."/>
            <person name="Petersen F."/>
            <person name="Wong J."/>
        </authorList>
    </citation>
    <scope>NUCLEOTIDE SEQUENCE</scope>
    <source>
        <strain evidence="14">GSM-AAB239-AS_SAM_17_03QT</strain>
        <tissue evidence="14">Leaf</tissue>
    </source>
</reference>
<feature type="transmembrane region" description="Helical" evidence="10">
    <location>
        <begin position="477"/>
        <end position="500"/>
    </location>
</feature>
<evidence type="ECO:0000256" key="11">
    <source>
        <dbReference type="SAM" id="MobiDB-lite"/>
    </source>
</evidence>
<comment type="subcellular location">
    <subcellularLocation>
        <location evidence="1 10">Membrane</location>
        <topology evidence="1 10">Multi-pass membrane protein</topology>
    </subcellularLocation>
</comment>
<evidence type="ECO:0000256" key="10">
    <source>
        <dbReference type="RuleBase" id="RU321113"/>
    </source>
</evidence>
<feature type="transmembrane region" description="Helical" evidence="10">
    <location>
        <begin position="225"/>
        <end position="243"/>
    </location>
</feature>
<evidence type="ECO:0000256" key="2">
    <source>
        <dbReference type="ARBA" id="ARBA00008440"/>
    </source>
</evidence>
<evidence type="ECO:0000256" key="5">
    <source>
        <dbReference type="ARBA" id="ARBA00022692"/>
    </source>
</evidence>
<dbReference type="Proteomes" id="UP001140949">
    <property type="component" value="Unassembled WGS sequence"/>
</dbReference>
<feature type="transmembrane region" description="Helical" evidence="10">
    <location>
        <begin position="506"/>
        <end position="523"/>
    </location>
</feature>
<dbReference type="InterPro" id="IPR053952">
    <property type="entry name" value="K_trans_C"/>
</dbReference>
<feature type="compositionally biased region" description="Polar residues" evidence="11">
    <location>
        <begin position="693"/>
        <end position="705"/>
    </location>
</feature>
<comment type="caution">
    <text evidence="10">Lacks conserved residue(s) required for the propagation of feature annotation.</text>
</comment>
<keyword evidence="7 10" id="KW-1133">Transmembrane helix</keyword>
<dbReference type="EMBL" id="JANAVB010005597">
    <property type="protein sequence ID" value="KAJ6846721.1"/>
    <property type="molecule type" value="Genomic_DNA"/>
</dbReference>
<evidence type="ECO:0000256" key="4">
    <source>
        <dbReference type="ARBA" id="ARBA00022538"/>
    </source>
</evidence>
<feature type="transmembrane region" description="Helical" evidence="10">
    <location>
        <begin position="53"/>
        <end position="73"/>
    </location>
</feature>
<keyword evidence="5 10" id="KW-0812">Transmembrane</keyword>
<feature type="transmembrane region" description="Helical" evidence="10">
    <location>
        <begin position="93"/>
        <end position="114"/>
    </location>
</feature>
<dbReference type="InterPro" id="IPR003855">
    <property type="entry name" value="K+_transporter"/>
</dbReference>
<feature type="transmembrane region" description="Helical" evidence="10">
    <location>
        <begin position="583"/>
        <end position="601"/>
    </location>
</feature>
<evidence type="ECO:0000256" key="6">
    <source>
        <dbReference type="ARBA" id="ARBA00022958"/>
    </source>
</evidence>
<dbReference type="PANTHER" id="PTHR30540">
    <property type="entry name" value="OSMOTIC STRESS POTASSIUM TRANSPORTER"/>
    <property type="match status" value="1"/>
</dbReference>
<evidence type="ECO:0000259" key="13">
    <source>
        <dbReference type="Pfam" id="PF22776"/>
    </source>
</evidence>
<evidence type="ECO:0000313" key="15">
    <source>
        <dbReference type="Proteomes" id="UP001140949"/>
    </source>
</evidence>
<keyword evidence="6 10" id="KW-0630">Potassium</keyword>
<name>A0AAX6I164_IRIPA</name>
<organism evidence="14 15">
    <name type="scientific">Iris pallida</name>
    <name type="common">Sweet iris</name>
    <dbReference type="NCBI Taxonomy" id="29817"/>
    <lineage>
        <taxon>Eukaryota</taxon>
        <taxon>Viridiplantae</taxon>
        <taxon>Streptophyta</taxon>
        <taxon>Embryophyta</taxon>
        <taxon>Tracheophyta</taxon>
        <taxon>Spermatophyta</taxon>
        <taxon>Magnoliopsida</taxon>
        <taxon>Liliopsida</taxon>
        <taxon>Asparagales</taxon>
        <taxon>Iridaceae</taxon>
        <taxon>Iridoideae</taxon>
        <taxon>Irideae</taxon>
        <taxon>Iris</taxon>
    </lineage>
</organism>
<comment type="function">
    <text evidence="10">Potassium transporter.</text>
</comment>
<dbReference type="GO" id="GO:0016020">
    <property type="term" value="C:membrane"/>
    <property type="evidence" value="ECO:0007669"/>
    <property type="project" value="UniProtKB-SubCell"/>
</dbReference>
<proteinExistence type="inferred from homology"/>